<evidence type="ECO:0000259" key="2">
    <source>
        <dbReference type="PROSITE" id="PS51082"/>
    </source>
</evidence>
<feature type="domain" description="WH2" evidence="2">
    <location>
        <begin position="270"/>
        <end position="287"/>
    </location>
</feature>
<evidence type="ECO:0000256" key="1">
    <source>
        <dbReference type="SAM" id="MobiDB-lite"/>
    </source>
</evidence>
<dbReference type="InterPro" id="IPR003124">
    <property type="entry name" value="WH2_dom"/>
</dbReference>
<dbReference type="AlphaFoldDB" id="A0AAE0GTK9"/>
<dbReference type="Proteomes" id="UP001190700">
    <property type="component" value="Unassembled WGS sequence"/>
</dbReference>
<gene>
    <name evidence="3" type="ORF">CYMTET_8167</name>
</gene>
<feature type="compositionally biased region" description="Pro residues" evidence="1">
    <location>
        <begin position="195"/>
        <end position="227"/>
    </location>
</feature>
<keyword evidence="4" id="KW-1185">Reference proteome</keyword>
<proteinExistence type="predicted"/>
<dbReference type="SMART" id="SM00246">
    <property type="entry name" value="WH2"/>
    <property type="match status" value="2"/>
</dbReference>
<accession>A0AAE0GTK9</accession>
<dbReference type="PROSITE" id="PS51082">
    <property type="entry name" value="WH2"/>
    <property type="match status" value="2"/>
</dbReference>
<feature type="region of interest" description="Disordered" evidence="1">
    <location>
        <begin position="123"/>
        <end position="144"/>
    </location>
</feature>
<evidence type="ECO:0000313" key="3">
    <source>
        <dbReference type="EMBL" id="KAK3284169.1"/>
    </source>
</evidence>
<feature type="non-terminal residue" evidence="3">
    <location>
        <position position="1"/>
    </location>
</feature>
<dbReference type="EMBL" id="LGRX02002474">
    <property type="protein sequence ID" value="KAK3284169.1"/>
    <property type="molecule type" value="Genomic_DNA"/>
</dbReference>
<feature type="compositionally biased region" description="Low complexity" evidence="1">
    <location>
        <begin position="228"/>
        <end position="238"/>
    </location>
</feature>
<feature type="region of interest" description="Disordered" evidence="1">
    <location>
        <begin position="157"/>
        <end position="330"/>
    </location>
</feature>
<protein>
    <recommendedName>
        <fullName evidence="2">WH2 domain-containing protein</fullName>
    </recommendedName>
</protein>
<reference evidence="3 4" key="1">
    <citation type="journal article" date="2015" name="Genome Biol. Evol.">
        <title>Comparative Genomics of a Bacterivorous Green Alga Reveals Evolutionary Causalities and Consequences of Phago-Mixotrophic Mode of Nutrition.</title>
        <authorList>
            <person name="Burns J.A."/>
            <person name="Paasch A."/>
            <person name="Narechania A."/>
            <person name="Kim E."/>
        </authorList>
    </citation>
    <scope>NUCLEOTIDE SEQUENCE [LARGE SCALE GENOMIC DNA]</scope>
    <source>
        <strain evidence="3 4">PLY_AMNH</strain>
    </source>
</reference>
<comment type="caution">
    <text evidence="3">The sequence shown here is derived from an EMBL/GenBank/DDBJ whole genome shotgun (WGS) entry which is preliminary data.</text>
</comment>
<name>A0AAE0GTK9_9CHLO</name>
<sequence length="369" mass="37313">VEGPAAYKVLVVFCGGGAIADRTEVMDAVIRMSDTPMTLLLVGALNSPLVSYSDWLGLDRSRRPLMAVSTNGKSTAASRNAVHTAVMPTVGSLVGMQSRSSLVEGLVTAVMLDVEEWYNCAAPQEGAGGPSPAVAPSGEVGNEASQKLRAGDIKATNVAAQSETSTTKPSTPAPALPSPSPPAPEPSAQAVPTPRDAPVPPGPPPPPPPPPPPAPEAEPSAPSPPGPSTASTPKSTPAAPVPPPPPPPPAPPPSLNSTGTEDTTAGAKSSTADLMSAIRRGSQLKPAEVPDSPPEPAVGDLMAAIRKGSQLKHVEAGSGSPTGLVDEANDSDDNKSALIAAIQHHRQLLRCESGLNTGGIDSDQSDDDW</sequence>
<dbReference type="GO" id="GO:0003779">
    <property type="term" value="F:actin binding"/>
    <property type="evidence" value="ECO:0007669"/>
    <property type="project" value="InterPro"/>
</dbReference>
<feature type="domain" description="WH2" evidence="2">
    <location>
        <begin position="297"/>
        <end position="314"/>
    </location>
</feature>
<feature type="compositionally biased region" description="Polar residues" evidence="1">
    <location>
        <begin position="255"/>
        <end position="273"/>
    </location>
</feature>
<organism evidence="3 4">
    <name type="scientific">Cymbomonas tetramitiformis</name>
    <dbReference type="NCBI Taxonomy" id="36881"/>
    <lineage>
        <taxon>Eukaryota</taxon>
        <taxon>Viridiplantae</taxon>
        <taxon>Chlorophyta</taxon>
        <taxon>Pyramimonadophyceae</taxon>
        <taxon>Pyramimonadales</taxon>
        <taxon>Pyramimonadaceae</taxon>
        <taxon>Cymbomonas</taxon>
    </lineage>
</organism>
<dbReference type="Pfam" id="PF02205">
    <property type="entry name" value="WH2"/>
    <property type="match status" value="2"/>
</dbReference>
<feature type="compositionally biased region" description="Pro residues" evidence="1">
    <location>
        <begin position="171"/>
        <end position="185"/>
    </location>
</feature>
<evidence type="ECO:0000313" key="4">
    <source>
        <dbReference type="Proteomes" id="UP001190700"/>
    </source>
</evidence>
<feature type="compositionally biased region" description="Pro residues" evidence="1">
    <location>
        <begin position="239"/>
        <end position="254"/>
    </location>
</feature>